<gene>
    <name evidence="1" type="ORF">SCALOS_LOCUS5999</name>
</gene>
<feature type="non-terminal residue" evidence="1">
    <location>
        <position position="84"/>
    </location>
</feature>
<reference evidence="1" key="1">
    <citation type="submission" date="2021-06" db="EMBL/GenBank/DDBJ databases">
        <authorList>
            <person name="Kallberg Y."/>
            <person name="Tangrot J."/>
            <person name="Rosling A."/>
        </authorList>
    </citation>
    <scope>NUCLEOTIDE SEQUENCE</scope>
    <source>
        <strain evidence="1">AU212A</strain>
    </source>
</reference>
<protein>
    <submittedName>
        <fullName evidence="1">10547_t:CDS:1</fullName>
    </submittedName>
</protein>
<comment type="caution">
    <text evidence="1">The sequence shown here is derived from an EMBL/GenBank/DDBJ whole genome shotgun (WGS) entry which is preliminary data.</text>
</comment>
<dbReference type="Proteomes" id="UP000789860">
    <property type="component" value="Unassembled WGS sequence"/>
</dbReference>
<evidence type="ECO:0000313" key="1">
    <source>
        <dbReference type="EMBL" id="CAG8575434.1"/>
    </source>
</evidence>
<dbReference type="EMBL" id="CAJVPM010010707">
    <property type="protein sequence ID" value="CAG8575434.1"/>
    <property type="molecule type" value="Genomic_DNA"/>
</dbReference>
<evidence type="ECO:0000313" key="2">
    <source>
        <dbReference type="Proteomes" id="UP000789860"/>
    </source>
</evidence>
<proteinExistence type="predicted"/>
<accession>A0ACA9MBK8</accession>
<organism evidence="1 2">
    <name type="scientific">Scutellospora calospora</name>
    <dbReference type="NCBI Taxonomy" id="85575"/>
    <lineage>
        <taxon>Eukaryota</taxon>
        <taxon>Fungi</taxon>
        <taxon>Fungi incertae sedis</taxon>
        <taxon>Mucoromycota</taxon>
        <taxon>Glomeromycotina</taxon>
        <taxon>Glomeromycetes</taxon>
        <taxon>Diversisporales</taxon>
        <taxon>Gigasporaceae</taxon>
        <taxon>Scutellospora</taxon>
    </lineage>
</organism>
<keyword evidence="2" id="KW-1185">Reference proteome</keyword>
<name>A0ACA9MBK8_9GLOM</name>
<sequence length="84" mass="9914">ANLPAIQICTEHKKFRLELIRDLIKDATSNPLKRTTRHEDQNSVKEKAKSTKKYKVSGNFQLPLNRFVGEHFPEYKEKRDSCLW</sequence>
<feature type="non-terminal residue" evidence="1">
    <location>
        <position position="1"/>
    </location>
</feature>